<proteinExistence type="inferred from homology"/>
<feature type="domain" description="ABC transporter" evidence="4">
    <location>
        <begin position="7"/>
        <end position="253"/>
    </location>
</feature>
<evidence type="ECO:0000313" key="5">
    <source>
        <dbReference type="EMBL" id="MEK9499700.1"/>
    </source>
</evidence>
<dbReference type="NCBIfam" id="TIGR01978">
    <property type="entry name" value="sufC"/>
    <property type="match status" value="1"/>
</dbReference>
<evidence type="ECO:0000256" key="3">
    <source>
        <dbReference type="ARBA" id="ARBA00022840"/>
    </source>
</evidence>
<dbReference type="CDD" id="cd03217">
    <property type="entry name" value="ABC_FeS_Assembly"/>
    <property type="match status" value="1"/>
</dbReference>
<dbReference type="PANTHER" id="PTHR43204:SF1">
    <property type="entry name" value="ABC TRANSPORTER I FAMILY MEMBER 6, CHLOROPLASTIC"/>
    <property type="match status" value="1"/>
</dbReference>
<dbReference type="SUPFAM" id="SSF52540">
    <property type="entry name" value="P-loop containing nucleoside triphosphate hydrolases"/>
    <property type="match status" value="1"/>
</dbReference>
<dbReference type="SMART" id="SM00382">
    <property type="entry name" value="AAA"/>
    <property type="match status" value="1"/>
</dbReference>
<dbReference type="PROSITE" id="PS50893">
    <property type="entry name" value="ABC_TRANSPORTER_2"/>
    <property type="match status" value="1"/>
</dbReference>
<dbReference type="EMBL" id="JBBHLI010000001">
    <property type="protein sequence ID" value="MEK9499700.1"/>
    <property type="molecule type" value="Genomic_DNA"/>
</dbReference>
<dbReference type="InterPro" id="IPR003593">
    <property type="entry name" value="AAA+_ATPase"/>
</dbReference>
<protein>
    <submittedName>
        <fullName evidence="5">Fe-S cluster assembly ATPase SufC</fullName>
    </submittedName>
</protein>
<keyword evidence="3" id="KW-0067">ATP-binding</keyword>
<dbReference type="InterPro" id="IPR027417">
    <property type="entry name" value="P-loop_NTPase"/>
</dbReference>
<comment type="similarity">
    <text evidence="1">Belongs to the ABC transporter superfamily. Ycf16 family.</text>
</comment>
<evidence type="ECO:0000256" key="2">
    <source>
        <dbReference type="ARBA" id="ARBA00022741"/>
    </source>
</evidence>
<comment type="caution">
    <text evidence="5">The sequence shown here is derived from an EMBL/GenBank/DDBJ whole genome shotgun (WGS) entry which is preliminary data.</text>
</comment>
<dbReference type="InterPro" id="IPR017871">
    <property type="entry name" value="ABC_transporter-like_CS"/>
</dbReference>
<gene>
    <name evidence="5" type="primary">sufC</name>
    <name evidence="5" type="ORF">WI372_01735</name>
</gene>
<evidence type="ECO:0000313" key="6">
    <source>
        <dbReference type="Proteomes" id="UP001484239"/>
    </source>
</evidence>
<dbReference type="Pfam" id="PF00005">
    <property type="entry name" value="ABC_tran"/>
    <property type="match status" value="1"/>
</dbReference>
<keyword evidence="2" id="KW-0547">Nucleotide-binding</keyword>
<sequence length="259" mass="28407">MSSSPILKIENLKAKVADEDLEILKGVDLTLDSGEIHAIMGPNGSGKSTLAKVLAGHPGYEVTGGSVTFKGEEILELEPDERSQAGIFLAFQYPVEIPGVSIANFLRTALQAQMGDDEEIDLFEFQDLLLDRMDLLDMDPAFAERPVNDGFSGGEKKRNEILQMACLKPSLALMDETDSGLDIDALRIVSNGVNKLREENPEMTVLLITHYQRLLNYIKPDYVHVMVDGRIVESGGPEVALQLEDEGYKDWTEVAPAGT</sequence>
<dbReference type="RefSeq" id="WP_405278315.1">
    <property type="nucleotide sequence ID" value="NZ_CP144380.1"/>
</dbReference>
<accession>A0ABU9E7V5</accession>
<evidence type="ECO:0000256" key="1">
    <source>
        <dbReference type="ARBA" id="ARBA00006216"/>
    </source>
</evidence>
<dbReference type="Proteomes" id="UP001484239">
    <property type="component" value="Unassembled WGS sequence"/>
</dbReference>
<dbReference type="InterPro" id="IPR003439">
    <property type="entry name" value="ABC_transporter-like_ATP-bd"/>
</dbReference>
<dbReference type="InterPro" id="IPR010230">
    <property type="entry name" value="FeS-cluster_ATPase_SufC"/>
</dbReference>
<evidence type="ECO:0000259" key="4">
    <source>
        <dbReference type="PROSITE" id="PS50893"/>
    </source>
</evidence>
<name>A0ABU9E7V5_9BACT</name>
<organism evidence="5 6">
    <name type="scientific">Gaopeijia maritima</name>
    <dbReference type="NCBI Taxonomy" id="3119007"/>
    <lineage>
        <taxon>Bacteria</taxon>
        <taxon>Pseudomonadati</taxon>
        <taxon>Gemmatimonadota</taxon>
        <taxon>Longimicrobiia</taxon>
        <taxon>Gaopeijiales</taxon>
        <taxon>Gaopeijiaceae</taxon>
        <taxon>Gaopeijia</taxon>
    </lineage>
</organism>
<keyword evidence="6" id="KW-1185">Reference proteome</keyword>
<reference evidence="5 6" key="1">
    <citation type="submission" date="2024-02" db="EMBL/GenBank/DDBJ databases">
        <title>A novel Gemmatimonadota bacterium.</title>
        <authorList>
            <person name="Du Z.-J."/>
            <person name="Ye Y.-Q."/>
        </authorList>
    </citation>
    <scope>NUCLEOTIDE SEQUENCE [LARGE SCALE GENOMIC DNA]</scope>
    <source>
        <strain evidence="5 6">DH-20</strain>
    </source>
</reference>
<dbReference type="PROSITE" id="PS00211">
    <property type="entry name" value="ABC_TRANSPORTER_1"/>
    <property type="match status" value="1"/>
</dbReference>
<dbReference type="Gene3D" id="3.40.50.300">
    <property type="entry name" value="P-loop containing nucleotide triphosphate hydrolases"/>
    <property type="match status" value="1"/>
</dbReference>
<dbReference type="PANTHER" id="PTHR43204">
    <property type="entry name" value="ABC TRANSPORTER I FAMILY MEMBER 6, CHLOROPLASTIC"/>
    <property type="match status" value="1"/>
</dbReference>